<dbReference type="InterPro" id="IPR002563">
    <property type="entry name" value="Flavin_Rdtase-like_dom"/>
</dbReference>
<accession>A0A2T2XGH6</accession>
<dbReference type="Pfam" id="PF01613">
    <property type="entry name" value="Flavin_Reduct"/>
    <property type="match status" value="1"/>
</dbReference>
<dbReference type="PANTHER" id="PTHR30466">
    <property type="entry name" value="FLAVIN REDUCTASE"/>
    <property type="match status" value="1"/>
</dbReference>
<dbReference type="SUPFAM" id="SSF50475">
    <property type="entry name" value="FMN-binding split barrel"/>
    <property type="match status" value="1"/>
</dbReference>
<reference evidence="3 4" key="1">
    <citation type="journal article" date="2014" name="BMC Genomics">
        <title>Comparison of environmental and isolate Sulfobacillus genomes reveals diverse carbon, sulfur, nitrogen, and hydrogen metabolisms.</title>
        <authorList>
            <person name="Justice N.B."/>
            <person name="Norman A."/>
            <person name="Brown C.T."/>
            <person name="Singh A."/>
            <person name="Thomas B.C."/>
            <person name="Banfield J.F."/>
        </authorList>
    </citation>
    <scope>NUCLEOTIDE SEQUENCE [LARGE SCALE GENOMIC DNA]</scope>
    <source>
        <strain evidence="3">AMDSBA4</strain>
    </source>
</reference>
<dbReference type="Gene3D" id="2.30.110.10">
    <property type="entry name" value="Electron Transport, Fmn-binding Protein, Chain A"/>
    <property type="match status" value="1"/>
</dbReference>
<proteinExistence type="predicted"/>
<dbReference type="InterPro" id="IPR012349">
    <property type="entry name" value="Split_barrel_FMN-bd"/>
</dbReference>
<dbReference type="PANTHER" id="PTHR30466:SF1">
    <property type="entry name" value="FMN REDUCTASE (NADH) RUTF"/>
    <property type="match status" value="1"/>
</dbReference>
<dbReference type="Proteomes" id="UP000242972">
    <property type="component" value="Unassembled WGS sequence"/>
</dbReference>
<evidence type="ECO:0000259" key="2">
    <source>
        <dbReference type="SMART" id="SM00903"/>
    </source>
</evidence>
<comment type="caution">
    <text evidence="3">The sequence shown here is derived from an EMBL/GenBank/DDBJ whole genome shotgun (WGS) entry which is preliminary data.</text>
</comment>
<dbReference type="GO" id="GO:0010181">
    <property type="term" value="F:FMN binding"/>
    <property type="evidence" value="ECO:0007669"/>
    <property type="project" value="InterPro"/>
</dbReference>
<dbReference type="AlphaFoldDB" id="A0A2T2XGH6"/>
<organism evidence="3 4">
    <name type="scientific">Sulfobacillus benefaciens</name>
    <dbReference type="NCBI Taxonomy" id="453960"/>
    <lineage>
        <taxon>Bacteria</taxon>
        <taxon>Bacillati</taxon>
        <taxon>Bacillota</taxon>
        <taxon>Clostridia</taxon>
        <taxon>Eubacteriales</taxon>
        <taxon>Clostridiales Family XVII. Incertae Sedis</taxon>
        <taxon>Sulfobacillus</taxon>
    </lineage>
</organism>
<dbReference type="InterPro" id="IPR050268">
    <property type="entry name" value="NADH-dep_flavin_reductase"/>
</dbReference>
<protein>
    <submittedName>
        <fullName evidence="3">Flavin reductase</fullName>
    </submittedName>
</protein>
<evidence type="ECO:0000313" key="4">
    <source>
        <dbReference type="Proteomes" id="UP000242972"/>
    </source>
</evidence>
<feature type="domain" description="Flavin reductase like" evidence="2">
    <location>
        <begin position="15"/>
        <end position="159"/>
    </location>
</feature>
<sequence>MSHVIDRQRNFRQACSKFATGITVVMAKQGSEIHGMTANAFMSVSLDPLLVAVSVSNASQMHRYLASPDAVFTISILHSRQKLVSEIFGRRQHHPEAQPQLALVPGGFPVVHDAAAWFLCQKDQGIVAGDHTIIIGRVHDFGEQEHHTPLIFYQGQYFSQLGVEQDEMVEFFLLEQ</sequence>
<dbReference type="GO" id="GO:0042602">
    <property type="term" value="F:riboflavin reductase (NADPH) activity"/>
    <property type="evidence" value="ECO:0007669"/>
    <property type="project" value="TreeGrafter"/>
</dbReference>
<name>A0A2T2XGH6_9FIRM</name>
<keyword evidence="1" id="KW-0560">Oxidoreductase</keyword>
<gene>
    <name evidence="3" type="ORF">C7B46_09250</name>
</gene>
<evidence type="ECO:0000256" key="1">
    <source>
        <dbReference type="ARBA" id="ARBA00023002"/>
    </source>
</evidence>
<dbReference type="EMBL" id="PXYW01000018">
    <property type="protein sequence ID" value="PSR33580.1"/>
    <property type="molecule type" value="Genomic_DNA"/>
</dbReference>
<evidence type="ECO:0000313" key="3">
    <source>
        <dbReference type="EMBL" id="PSR33580.1"/>
    </source>
</evidence>
<dbReference type="SMART" id="SM00903">
    <property type="entry name" value="Flavin_Reduct"/>
    <property type="match status" value="1"/>
</dbReference>